<name>A0A6V3J733_9EUKA</name>
<dbReference type="InterPro" id="IPR001075">
    <property type="entry name" value="NIF_FeS_clus_asmbl_NifU_C"/>
</dbReference>
<protein>
    <recommendedName>
        <fullName evidence="2">Scaffold protein Nfu/NifU N-terminal domain-containing protein</fullName>
    </recommendedName>
</protein>
<dbReference type="PIRSF" id="PIRSF036773">
    <property type="entry name" value="HIRIP5"/>
    <property type="match status" value="1"/>
</dbReference>
<feature type="domain" description="Scaffold protein Nfu/NifU N-terminal" evidence="2">
    <location>
        <begin position="47"/>
        <end position="133"/>
    </location>
</feature>
<organism evidence="3">
    <name type="scientific">Lotharella globosa</name>
    <dbReference type="NCBI Taxonomy" id="91324"/>
    <lineage>
        <taxon>Eukaryota</taxon>
        <taxon>Sar</taxon>
        <taxon>Rhizaria</taxon>
        <taxon>Cercozoa</taxon>
        <taxon>Chlorarachniophyceae</taxon>
        <taxon>Lotharella</taxon>
    </lineage>
</organism>
<dbReference type="GO" id="GO:0005506">
    <property type="term" value="F:iron ion binding"/>
    <property type="evidence" value="ECO:0007669"/>
    <property type="project" value="InterPro"/>
</dbReference>
<reference evidence="3" key="1">
    <citation type="submission" date="2021-01" db="EMBL/GenBank/DDBJ databases">
        <authorList>
            <person name="Corre E."/>
            <person name="Pelletier E."/>
            <person name="Niang G."/>
            <person name="Scheremetjew M."/>
            <person name="Finn R."/>
            <person name="Kale V."/>
            <person name="Holt S."/>
            <person name="Cochrane G."/>
            <person name="Meng A."/>
            <person name="Brown T."/>
            <person name="Cohen L."/>
        </authorList>
    </citation>
    <scope>NUCLEOTIDE SEQUENCE</scope>
    <source>
        <strain evidence="3">CCCM811</strain>
    </source>
</reference>
<dbReference type="GO" id="GO:0016226">
    <property type="term" value="P:iron-sulfur cluster assembly"/>
    <property type="evidence" value="ECO:0007669"/>
    <property type="project" value="InterPro"/>
</dbReference>
<dbReference type="FunFam" id="3.30.1370.70:FF:000001">
    <property type="entry name" value="NifU-like protein 4, mitochondrial"/>
    <property type="match status" value="1"/>
</dbReference>
<sequence>MFSRVFRWLPRTAKRFSMRNMGHFIRPYPPKTQQKLSFLGMKRSLFIETKDTPNPKSLKFNPGRMVLEEGAMDFNDKKAAGVSPLAKRLFDLEGVTNVFLGSDFVSVTVEDESLWHDTKPEVFAVLMDFYQSGLPVIADEADIVDTAGTEIMDDDDEVVQMIKELLEARIRPAVQEDGGDIAYRGFEDGVVKVQLQGSCVGCPSSSVTLKMGIENMLKHYVPEVTAVEAIDPPGGYESSLY</sequence>
<dbReference type="AlphaFoldDB" id="A0A6V3J733"/>
<dbReference type="InterPro" id="IPR035433">
    <property type="entry name" value="NFU1-like"/>
</dbReference>
<dbReference type="Gene3D" id="3.30.1370.70">
    <property type="entry name" value="Scaffold protein Nfu/NifU, N-terminal domain"/>
    <property type="match status" value="1"/>
</dbReference>
<accession>A0A6V3J733</accession>
<evidence type="ECO:0000259" key="2">
    <source>
        <dbReference type="SMART" id="SM00932"/>
    </source>
</evidence>
<evidence type="ECO:0000256" key="1">
    <source>
        <dbReference type="ARBA" id="ARBA00006420"/>
    </source>
</evidence>
<dbReference type="PANTHER" id="PTHR11178:SF1">
    <property type="entry name" value="NFU1 IRON-SULFUR CLUSTER SCAFFOLD HOMOLOG, MITOCHONDRIAL"/>
    <property type="match status" value="1"/>
</dbReference>
<dbReference type="Pfam" id="PF08712">
    <property type="entry name" value="Nfu_N"/>
    <property type="match status" value="1"/>
</dbReference>
<dbReference type="FunFam" id="3.30.300.130:FF:000001">
    <property type="entry name" value="NFU1 iron-sulfur cluster scaffold"/>
    <property type="match status" value="1"/>
</dbReference>
<dbReference type="SUPFAM" id="SSF117916">
    <property type="entry name" value="Fe-S cluster assembly (FSCA) domain-like"/>
    <property type="match status" value="1"/>
</dbReference>
<dbReference type="Pfam" id="PF01106">
    <property type="entry name" value="NifU"/>
    <property type="match status" value="1"/>
</dbReference>
<dbReference type="InterPro" id="IPR034904">
    <property type="entry name" value="FSCA_dom_sf"/>
</dbReference>
<dbReference type="SMART" id="SM00932">
    <property type="entry name" value="Nfu_N"/>
    <property type="match status" value="1"/>
</dbReference>
<dbReference type="GO" id="GO:0051536">
    <property type="term" value="F:iron-sulfur cluster binding"/>
    <property type="evidence" value="ECO:0007669"/>
    <property type="project" value="InterPro"/>
</dbReference>
<dbReference type="InterPro" id="IPR014824">
    <property type="entry name" value="Nfu/NifU_N"/>
</dbReference>
<comment type="similarity">
    <text evidence="1">Belongs to the NifU family.</text>
</comment>
<dbReference type="SUPFAM" id="SSF110836">
    <property type="entry name" value="Hypothetical protein SAV1430"/>
    <property type="match status" value="1"/>
</dbReference>
<dbReference type="PANTHER" id="PTHR11178">
    <property type="entry name" value="IRON-SULFUR CLUSTER SCAFFOLD PROTEIN NFU-RELATED"/>
    <property type="match status" value="1"/>
</dbReference>
<proteinExistence type="inferred from homology"/>
<dbReference type="InterPro" id="IPR036498">
    <property type="entry name" value="Nfu/NifU_N_sf"/>
</dbReference>
<dbReference type="GO" id="GO:0005739">
    <property type="term" value="C:mitochondrion"/>
    <property type="evidence" value="ECO:0007669"/>
    <property type="project" value="TreeGrafter"/>
</dbReference>
<gene>
    <name evidence="3" type="ORF">LGLO00237_LOCUS2837</name>
</gene>
<evidence type="ECO:0000313" key="3">
    <source>
        <dbReference type="EMBL" id="CAE0648118.1"/>
    </source>
</evidence>
<dbReference type="Gene3D" id="3.30.300.130">
    <property type="entry name" value="Fe-S cluster assembly (FSCA)"/>
    <property type="match status" value="1"/>
</dbReference>
<dbReference type="EMBL" id="HBIV01004076">
    <property type="protein sequence ID" value="CAE0648118.1"/>
    <property type="molecule type" value="Transcribed_RNA"/>
</dbReference>